<dbReference type="NCBIfam" id="TIGR03711">
    <property type="entry name" value="acc_sec_asp3"/>
    <property type="match status" value="1"/>
</dbReference>
<evidence type="ECO:0000313" key="4">
    <source>
        <dbReference type="Proteomes" id="UP000242144"/>
    </source>
</evidence>
<evidence type="ECO:0000313" key="1">
    <source>
        <dbReference type="EMBL" id="PTG27328.1"/>
    </source>
</evidence>
<evidence type="ECO:0000313" key="2">
    <source>
        <dbReference type="EMBL" id="PTG69555.1"/>
    </source>
</evidence>
<dbReference type="Proteomes" id="UP000242144">
    <property type="component" value="Unassembled WGS sequence"/>
</dbReference>
<dbReference type="RefSeq" id="WP_037576300.1">
    <property type="nucleotide sequence ID" value="NZ_CP133244.1"/>
</dbReference>
<gene>
    <name evidence="1" type="primary">asp3</name>
    <name evidence="1" type="ORF">BU638_06630</name>
    <name evidence="2" type="ORF">BU676_06660</name>
</gene>
<name>A0AAX0ZFN3_STACR</name>
<dbReference type="Pfam" id="PF15432">
    <property type="entry name" value="Sec-ASP3"/>
    <property type="match status" value="1"/>
</dbReference>
<comment type="caution">
    <text evidence="1">The sequence shown here is derived from an EMBL/GenBank/DDBJ whole genome shotgun (WGS) entry which is preliminary data.</text>
</comment>
<dbReference type="EMBL" id="PZAO01000013">
    <property type="protein sequence ID" value="PTG69555.1"/>
    <property type="molecule type" value="Genomic_DNA"/>
</dbReference>
<proteinExistence type="predicted"/>
<dbReference type="InterPro" id="IPR022259">
    <property type="entry name" value="Acessory_Sec_prot_Asp3"/>
</dbReference>
<reference evidence="1" key="2">
    <citation type="submission" date="2018-03" db="EMBL/GenBank/DDBJ databases">
        <authorList>
            <person name="Naushad S."/>
        </authorList>
    </citation>
    <scope>NUCLEOTIDE SEQUENCE</scope>
    <source>
        <strain evidence="1">SNUC 105</strain>
        <strain evidence="2">SNUC 1363</strain>
    </source>
</reference>
<reference evidence="3 4" key="1">
    <citation type="journal article" date="2016" name="Front. Microbiol.">
        <title>Comprehensive Phylogenetic Analysis of Bovine Non-aureus Staphylococci Species Based on Whole-Genome Sequencing.</title>
        <authorList>
            <person name="Naushad S."/>
            <person name="Barkema H.W."/>
            <person name="Luby C."/>
            <person name="Condas L.A."/>
            <person name="Nobrega D.B."/>
            <person name="Carson D.A."/>
            <person name="De Buck J."/>
        </authorList>
    </citation>
    <scope>NUCLEOTIDE SEQUENCE [LARGE SCALE GENOMIC DNA]</scope>
    <source>
        <strain evidence="1 4">SNUC 105</strain>
        <strain evidence="2 3">SNUC 1363</strain>
    </source>
</reference>
<organism evidence="1 4">
    <name type="scientific">Staphylococcus chromogenes</name>
    <name type="common">Staphylococcus hyicus subsp. chromogenes</name>
    <dbReference type="NCBI Taxonomy" id="46126"/>
    <lineage>
        <taxon>Bacteria</taxon>
        <taxon>Bacillati</taxon>
        <taxon>Bacillota</taxon>
        <taxon>Bacilli</taxon>
        <taxon>Bacillales</taxon>
        <taxon>Staphylococcaceae</taxon>
        <taxon>Staphylococcus</taxon>
    </lineage>
</organism>
<dbReference type="GO" id="GO:0015031">
    <property type="term" value="P:protein transport"/>
    <property type="evidence" value="ECO:0007669"/>
    <property type="project" value="InterPro"/>
</dbReference>
<sequence length="303" mass="35007">MQNNSDTIRWTQITPSTFMYGSQLQFKEDETIFKNALMPSGIVIHEWQMMTQYTADKMIPTLPILKRGQTYHFSFDYEVEPADHIYFKLIFKRRNGTEAGTQIIKGHEADVVYPKDAFSYVLQMINAAAQDIRFRTITIGPHEGDALHQQLSISEVVNEDQTLPVRNIIFVEAQELSYDAIRNMKNVIGIEHWQQVEEETVFERLSPLVEEFSHLHFIGYHEASNEMAYQMAEKFGGTAFITHHHAQTKPSFPSRGGTERVVYMDEEKDAMQSLGIVENLLNPSRFLKYININQLNGGRHDEI</sequence>
<dbReference type="EMBL" id="PZCM01000006">
    <property type="protein sequence ID" value="PTG27328.1"/>
    <property type="molecule type" value="Genomic_DNA"/>
</dbReference>
<dbReference type="AlphaFoldDB" id="A0AAX0ZFN3"/>
<accession>A0AAX0ZFN3</accession>
<protein>
    <submittedName>
        <fullName evidence="1">Accessory Sec system protein Asp3</fullName>
    </submittedName>
</protein>
<dbReference type="Proteomes" id="UP000242008">
    <property type="component" value="Unassembled WGS sequence"/>
</dbReference>
<evidence type="ECO:0000313" key="3">
    <source>
        <dbReference type="Proteomes" id="UP000242008"/>
    </source>
</evidence>
<keyword evidence="3" id="KW-1185">Reference proteome</keyword>